<reference evidence="9 10" key="1">
    <citation type="journal article" date="2012" name="J. Bacteriol.">
        <title>Draft Genome Sequence of the Extremely Halophilic Archaeon Halogranum salarium B-1T.</title>
        <authorList>
            <person name="Kim K.K."/>
            <person name="Lee K.C."/>
            <person name="Lee J.S."/>
        </authorList>
    </citation>
    <scope>NUCLEOTIDE SEQUENCE [LARGE SCALE GENOMIC DNA]</scope>
    <source>
        <strain evidence="9 10">B-1</strain>
    </source>
</reference>
<dbReference type="EMBL" id="ALJD01000003">
    <property type="protein sequence ID" value="EJN60313.1"/>
    <property type="molecule type" value="Genomic_DNA"/>
</dbReference>
<keyword evidence="1" id="KW-0004">4Fe-4S</keyword>
<evidence type="ECO:0000256" key="7">
    <source>
        <dbReference type="ARBA" id="ARBA00023204"/>
    </source>
</evidence>
<dbReference type="Pfam" id="PF03167">
    <property type="entry name" value="UDG"/>
    <property type="match status" value="1"/>
</dbReference>
<evidence type="ECO:0000256" key="1">
    <source>
        <dbReference type="ARBA" id="ARBA00022485"/>
    </source>
</evidence>
<dbReference type="GO" id="GO:0097506">
    <property type="term" value="F:deaminated base DNA N-glycosylase activity"/>
    <property type="evidence" value="ECO:0007669"/>
    <property type="project" value="UniProtKB-ARBA"/>
</dbReference>
<accession>J3A4D3</accession>
<evidence type="ECO:0000256" key="5">
    <source>
        <dbReference type="ARBA" id="ARBA00023004"/>
    </source>
</evidence>
<dbReference type="GO" id="GO:0006281">
    <property type="term" value="P:DNA repair"/>
    <property type="evidence" value="ECO:0007669"/>
    <property type="project" value="UniProtKB-KW"/>
</dbReference>
<keyword evidence="5" id="KW-0408">Iron</keyword>
<evidence type="ECO:0000313" key="9">
    <source>
        <dbReference type="EMBL" id="EJN60313.1"/>
    </source>
</evidence>
<dbReference type="GO" id="GO:0046872">
    <property type="term" value="F:metal ion binding"/>
    <property type="evidence" value="ECO:0007669"/>
    <property type="project" value="UniProtKB-KW"/>
</dbReference>
<dbReference type="RefSeq" id="WP_009366030.1">
    <property type="nucleotide sequence ID" value="NZ_ALJD01000003.1"/>
</dbReference>
<evidence type="ECO:0000259" key="8">
    <source>
        <dbReference type="Pfam" id="PF03167"/>
    </source>
</evidence>
<dbReference type="PANTHER" id="PTHR33693:SF1">
    <property type="entry name" value="TYPE-4 URACIL-DNA GLYCOSYLASE"/>
    <property type="match status" value="1"/>
</dbReference>
<protein>
    <recommendedName>
        <fullName evidence="8">Uracil-DNA glycosylase-like domain-containing protein</fullName>
    </recommendedName>
</protein>
<dbReference type="AlphaFoldDB" id="J3A4D3"/>
<sequence length="210" mass="23097">MRNVTDRTSNPFGMRPSCERFVAGYGDANADFHVVGDHPGRHGGVDSGVPFTNDAGLRLQEALDDAGLLRNVGTEPEVRRTFLSYLHMCVPTGDGDPDASSYGDMERFFDAELRAIAAHVLLPVGARATRHVLENYTAQAQKTTVDMERLHATELRGSGFLVLPIRDPSEWDGDDRGALVDGLATLRSTDFRREADLGRFLAGDDPYYVR</sequence>
<feature type="domain" description="Uracil-DNA glycosylase-like" evidence="8">
    <location>
        <begin position="24"/>
        <end position="169"/>
    </location>
</feature>
<dbReference type="SUPFAM" id="SSF52141">
    <property type="entry name" value="Uracil-DNA glycosylase-like"/>
    <property type="match status" value="1"/>
</dbReference>
<evidence type="ECO:0000256" key="2">
    <source>
        <dbReference type="ARBA" id="ARBA00022723"/>
    </source>
</evidence>
<dbReference type="eggNOG" id="arCOG00905">
    <property type="taxonomic scope" value="Archaea"/>
</dbReference>
<evidence type="ECO:0000256" key="6">
    <source>
        <dbReference type="ARBA" id="ARBA00023014"/>
    </source>
</evidence>
<gene>
    <name evidence="9" type="ORF">HSB1_09160</name>
</gene>
<organism evidence="9 10">
    <name type="scientific">Halogranum salarium B-1</name>
    <dbReference type="NCBI Taxonomy" id="1210908"/>
    <lineage>
        <taxon>Archaea</taxon>
        <taxon>Methanobacteriati</taxon>
        <taxon>Methanobacteriota</taxon>
        <taxon>Stenosarchaea group</taxon>
        <taxon>Halobacteria</taxon>
        <taxon>Halobacteriales</taxon>
        <taxon>Haloferacaceae</taxon>
    </lineage>
</organism>
<dbReference type="PANTHER" id="PTHR33693">
    <property type="entry name" value="TYPE-5 URACIL-DNA GLYCOSYLASE"/>
    <property type="match status" value="1"/>
</dbReference>
<dbReference type="PATRIC" id="fig|1210908.3.peg.871"/>
<name>J3A4D3_9EURY</name>
<keyword evidence="7" id="KW-0234">DNA repair</keyword>
<dbReference type="InterPro" id="IPR051536">
    <property type="entry name" value="UDG_Type-4/5"/>
</dbReference>
<dbReference type="InterPro" id="IPR036895">
    <property type="entry name" value="Uracil-DNA_glycosylase-like_sf"/>
</dbReference>
<dbReference type="GO" id="GO:0051539">
    <property type="term" value="F:4 iron, 4 sulfur cluster binding"/>
    <property type="evidence" value="ECO:0007669"/>
    <property type="project" value="UniProtKB-KW"/>
</dbReference>
<keyword evidence="4" id="KW-0378">Hydrolase</keyword>
<dbReference type="InterPro" id="IPR005122">
    <property type="entry name" value="Uracil-DNA_glycosylase-like"/>
</dbReference>
<keyword evidence="6" id="KW-0411">Iron-sulfur</keyword>
<evidence type="ECO:0000256" key="4">
    <source>
        <dbReference type="ARBA" id="ARBA00022801"/>
    </source>
</evidence>
<evidence type="ECO:0000256" key="3">
    <source>
        <dbReference type="ARBA" id="ARBA00022763"/>
    </source>
</evidence>
<keyword evidence="3" id="KW-0227">DNA damage</keyword>
<evidence type="ECO:0000313" key="10">
    <source>
        <dbReference type="Proteomes" id="UP000007813"/>
    </source>
</evidence>
<comment type="caution">
    <text evidence="9">The sequence shown here is derived from an EMBL/GenBank/DDBJ whole genome shotgun (WGS) entry which is preliminary data.</text>
</comment>
<dbReference type="Gene3D" id="3.40.470.10">
    <property type="entry name" value="Uracil-DNA glycosylase-like domain"/>
    <property type="match status" value="1"/>
</dbReference>
<dbReference type="Proteomes" id="UP000007813">
    <property type="component" value="Unassembled WGS sequence"/>
</dbReference>
<keyword evidence="2" id="KW-0479">Metal-binding</keyword>
<proteinExistence type="predicted"/>